<accession>A0A327KJU2</accession>
<dbReference type="EMBL" id="NPEU01000092">
    <property type="protein sequence ID" value="RAI39060.1"/>
    <property type="molecule type" value="Genomic_DNA"/>
</dbReference>
<evidence type="ECO:0008006" key="4">
    <source>
        <dbReference type="Google" id="ProtNLM"/>
    </source>
</evidence>
<reference evidence="2 3" key="1">
    <citation type="submission" date="2017-07" db="EMBL/GenBank/DDBJ databases">
        <title>Draft Genome Sequences of Select Purple Nonsulfur Bacteria.</title>
        <authorList>
            <person name="Lasarre B."/>
            <person name="Mckinlay J.B."/>
        </authorList>
    </citation>
    <scope>NUCLEOTIDE SEQUENCE [LARGE SCALE GENOMIC DNA]</scope>
    <source>
        <strain evidence="2 3">DSM 11907</strain>
    </source>
</reference>
<comment type="caution">
    <text evidence="2">The sequence shown here is derived from an EMBL/GenBank/DDBJ whole genome shotgun (WGS) entry which is preliminary data.</text>
</comment>
<evidence type="ECO:0000313" key="2">
    <source>
        <dbReference type="EMBL" id="RAI39060.1"/>
    </source>
</evidence>
<dbReference type="Gene3D" id="3.40.50.150">
    <property type="entry name" value="Vaccinia Virus protein VP39"/>
    <property type="match status" value="1"/>
</dbReference>
<organism evidence="2 3">
    <name type="scientific">Rhodoplanes elegans</name>
    <dbReference type="NCBI Taxonomy" id="29408"/>
    <lineage>
        <taxon>Bacteria</taxon>
        <taxon>Pseudomonadati</taxon>
        <taxon>Pseudomonadota</taxon>
        <taxon>Alphaproteobacteria</taxon>
        <taxon>Hyphomicrobiales</taxon>
        <taxon>Nitrobacteraceae</taxon>
        <taxon>Rhodoplanes</taxon>
    </lineage>
</organism>
<protein>
    <recommendedName>
        <fullName evidence="4">Methyltransferase type 12</fullName>
    </recommendedName>
</protein>
<gene>
    <name evidence="2" type="ORF">CH338_10660</name>
</gene>
<sequence>MRSVRRLAHDRVPPTARRSTHRRFRRRISAVAETAVVRRRRGAPRGFRVLQKTVPGPSVPLPLPCPACGGPTPQRLLWHKHGCAILRCERCGLGRTETAGFDPEAYYTDGYFSGAHEDGYADYRGAEPVLRREFARTVDFVRRFRDGGRLIEAGCAYGFFLAEAARHFDVAGVEIAADAAEFCRDRGLDVITGVIAPDTLDRLGTPDVVVMLDVIEHLPAPEETLGLVAARLAPGGIVVITTGDFGSAVARLTGRRWRLMTPPQHLWFFTVESLRRLAAAHGLVVESVDHPWKTVPASLVLYQLGRLTGLGPRTMSGTVPVASRLGLPVNLFDAMRVVLRKPDTARGSAPP</sequence>
<feature type="region of interest" description="Disordered" evidence="1">
    <location>
        <begin position="1"/>
        <end position="20"/>
    </location>
</feature>
<dbReference type="PANTHER" id="PTHR43861:SF6">
    <property type="entry name" value="METHYLTRANSFERASE TYPE 11"/>
    <property type="match status" value="1"/>
</dbReference>
<dbReference type="Proteomes" id="UP000248863">
    <property type="component" value="Unassembled WGS sequence"/>
</dbReference>
<dbReference type="InterPro" id="IPR029063">
    <property type="entry name" value="SAM-dependent_MTases_sf"/>
</dbReference>
<evidence type="ECO:0000313" key="3">
    <source>
        <dbReference type="Proteomes" id="UP000248863"/>
    </source>
</evidence>
<dbReference type="AlphaFoldDB" id="A0A327KJU2"/>
<proteinExistence type="predicted"/>
<keyword evidence="3" id="KW-1185">Reference proteome</keyword>
<dbReference type="SUPFAM" id="SSF53335">
    <property type="entry name" value="S-adenosyl-L-methionine-dependent methyltransferases"/>
    <property type="match status" value="1"/>
</dbReference>
<dbReference type="OrthoDB" id="9777638at2"/>
<name>A0A327KJU2_9BRAD</name>
<evidence type="ECO:0000256" key="1">
    <source>
        <dbReference type="SAM" id="MobiDB-lite"/>
    </source>
</evidence>
<dbReference type="CDD" id="cd02440">
    <property type="entry name" value="AdoMet_MTases"/>
    <property type="match status" value="1"/>
</dbReference>
<dbReference type="PANTHER" id="PTHR43861">
    <property type="entry name" value="TRANS-ACONITATE 2-METHYLTRANSFERASE-RELATED"/>
    <property type="match status" value="1"/>
</dbReference>
<dbReference type="Pfam" id="PF13489">
    <property type="entry name" value="Methyltransf_23"/>
    <property type="match status" value="1"/>
</dbReference>